<feature type="coiled-coil region" evidence="9">
    <location>
        <begin position="150"/>
        <end position="268"/>
    </location>
</feature>
<evidence type="ECO:0000256" key="5">
    <source>
        <dbReference type="ARBA" id="ARBA00022776"/>
    </source>
</evidence>
<comment type="subcellular location">
    <subcellularLocation>
        <location evidence="1">Chromosome</location>
        <location evidence="1">Centromere</location>
    </subcellularLocation>
</comment>
<dbReference type="GO" id="GO:0031262">
    <property type="term" value="C:Ndc80 complex"/>
    <property type="evidence" value="ECO:0007669"/>
    <property type="project" value="InterPro"/>
</dbReference>
<reference evidence="11 12" key="1">
    <citation type="submission" date="2024-01" db="EMBL/GenBank/DDBJ databases">
        <title>The complete chloroplast genome sequence of Lithospermum erythrorhizon: insights into the phylogenetic relationship among Boraginaceae species and the maternal lineages of purple gromwells.</title>
        <authorList>
            <person name="Okada T."/>
            <person name="Watanabe K."/>
        </authorList>
    </citation>
    <scope>NUCLEOTIDE SEQUENCE [LARGE SCALE GENOMIC DNA]</scope>
</reference>
<dbReference type="GO" id="GO:0051301">
    <property type="term" value="P:cell division"/>
    <property type="evidence" value="ECO:0007669"/>
    <property type="project" value="UniProtKB-KW"/>
</dbReference>
<evidence type="ECO:0000313" key="12">
    <source>
        <dbReference type="Proteomes" id="UP001454036"/>
    </source>
</evidence>
<dbReference type="InterPro" id="IPR038275">
    <property type="entry name" value="Nuf2_N_sf"/>
</dbReference>
<dbReference type="InterPro" id="IPR005549">
    <property type="entry name" value="Kinetochore_Nuf2_N"/>
</dbReference>
<evidence type="ECO:0000256" key="4">
    <source>
        <dbReference type="ARBA" id="ARBA00022618"/>
    </source>
</evidence>
<organism evidence="11 12">
    <name type="scientific">Lithospermum erythrorhizon</name>
    <name type="common">Purple gromwell</name>
    <name type="synonym">Lithospermum officinale var. erythrorhizon</name>
    <dbReference type="NCBI Taxonomy" id="34254"/>
    <lineage>
        <taxon>Eukaryota</taxon>
        <taxon>Viridiplantae</taxon>
        <taxon>Streptophyta</taxon>
        <taxon>Embryophyta</taxon>
        <taxon>Tracheophyta</taxon>
        <taxon>Spermatophyta</taxon>
        <taxon>Magnoliopsida</taxon>
        <taxon>eudicotyledons</taxon>
        <taxon>Gunneridae</taxon>
        <taxon>Pentapetalae</taxon>
        <taxon>asterids</taxon>
        <taxon>lamiids</taxon>
        <taxon>Boraginales</taxon>
        <taxon>Boraginaceae</taxon>
        <taxon>Boraginoideae</taxon>
        <taxon>Lithospermeae</taxon>
        <taxon>Lithospermum</taxon>
    </lineage>
</organism>
<name>A0AAV3Q0J9_LITER</name>
<keyword evidence="6 9" id="KW-0175">Coiled coil</keyword>
<feature type="domain" description="Kinetochore protein Nuf2 N-terminal" evidence="10">
    <location>
        <begin position="8"/>
        <end position="143"/>
    </location>
</feature>
<keyword evidence="12" id="KW-1185">Reference proteome</keyword>
<comment type="caution">
    <text evidence="11">The sequence shown here is derived from an EMBL/GenBank/DDBJ whole genome shotgun (WGS) entry which is preliminary data.</text>
</comment>
<sequence>MSKHEQDRYSRQEIISVLSELEIANISEGDLIHPNSALICNVYKAILQHIDGFQEDNGQVEFEDLERLGNPEQHVDSVPYVKLCNSIKHFLAVLRCPNKYPFSLRDLITPDPDRTDHFLSILLNFCIYRETKMEDLRTIVEETDLLTDQKLELENGKAQLLAAIEEMNQSAEREMPLVQEISTKVNQLRQTIQGLNNHQMSIKATMRKLKEKAQEIDKEITNAEFTLVQSLQENANLRSKIVQSPDKLQRTLEEKKLVQAEAKNAERAARQSFQEKSAVFEVYTKACTKMSKHLTQMQALQDQVNSAKSVEKELKILKSKLSDEAMIVKSLESKLVEMQGKGDQLEELKKQLEKEREVNCSEALKELNNVKSEVESRRRDLVIRKRQADAVVTEANSIMMKINSVRDSGAAKQEELSLKCEEVLQQCYNYSSDICQLLPITEDS</sequence>
<dbReference type="AlphaFoldDB" id="A0AAV3Q0J9"/>
<evidence type="ECO:0000256" key="7">
    <source>
        <dbReference type="ARBA" id="ARBA00023306"/>
    </source>
</evidence>
<keyword evidence="3" id="KW-0158">Chromosome</keyword>
<evidence type="ECO:0000256" key="6">
    <source>
        <dbReference type="ARBA" id="ARBA00023054"/>
    </source>
</evidence>
<gene>
    <name evidence="11" type="ORF">LIER_14281</name>
</gene>
<dbReference type="PANTHER" id="PTHR48441:SF1">
    <property type="entry name" value="NT-3"/>
    <property type="match status" value="1"/>
</dbReference>
<keyword evidence="7" id="KW-0131">Cell cycle</keyword>
<evidence type="ECO:0000259" key="10">
    <source>
        <dbReference type="Pfam" id="PF03800"/>
    </source>
</evidence>
<accession>A0AAV3Q0J9</accession>
<dbReference type="Proteomes" id="UP001454036">
    <property type="component" value="Unassembled WGS sequence"/>
</dbReference>
<evidence type="ECO:0000256" key="3">
    <source>
        <dbReference type="ARBA" id="ARBA00022454"/>
    </source>
</evidence>
<evidence type="ECO:0000256" key="2">
    <source>
        <dbReference type="ARBA" id="ARBA00005498"/>
    </source>
</evidence>
<keyword evidence="5" id="KW-0498">Mitosis</keyword>
<evidence type="ECO:0000256" key="8">
    <source>
        <dbReference type="ARBA" id="ARBA00023328"/>
    </source>
</evidence>
<dbReference type="EMBL" id="BAABME010002974">
    <property type="protein sequence ID" value="GAA0156896.1"/>
    <property type="molecule type" value="Genomic_DNA"/>
</dbReference>
<feature type="coiled-coil region" evidence="9">
    <location>
        <begin position="300"/>
        <end position="384"/>
    </location>
</feature>
<dbReference type="PANTHER" id="PTHR48441">
    <property type="match status" value="1"/>
</dbReference>
<evidence type="ECO:0000256" key="1">
    <source>
        <dbReference type="ARBA" id="ARBA00004584"/>
    </source>
</evidence>
<protein>
    <submittedName>
        <fullName evidence="11">Non-motor microtubule binding protein</fullName>
    </submittedName>
</protein>
<proteinExistence type="inferred from homology"/>
<evidence type="ECO:0000313" key="11">
    <source>
        <dbReference type="EMBL" id="GAA0156896.1"/>
    </source>
</evidence>
<comment type="similarity">
    <text evidence="2">Belongs to the NUF2 family.</text>
</comment>
<dbReference type="Gene3D" id="1.10.418.60">
    <property type="entry name" value="Ncd80 complex, Nuf2 subunit"/>
    <property type="match status" value="1"/>
</dbReference>
<keyword evidence="8" id="KW-0137">Centromere</keyword>
<evidence type="ECO:0000256" key="9">
    <source>
        <dbReference type="SAM" id="Coils"/>
    </source>
</evidence>
<dbReference type="Pfam" id="PF03800">
    <property type="entry name" value="Nuf2"/>
    <property type="match status" value="1"/>
</dbReference>
<keyword evidence="4" id="KW-0132">Cell division</keyword>